<dbReference type="RefSeq" id="WP_203762827.1">
    <property type="nucleotide sequence ID" value="NZ_BAAABO010000006.1"/>
</dbReference>
<keyword evidence="1" id="KW-0812">Transmembrane</keyword>
<organism evidence="2 3">
    <name type="scientific">Paractinoplanes deccanensis</name>
    <dbReference type="NCBI Taxonomy" id="113561"/>
    <lineage>
        <taxon>Bacteria</taxon>
        <taxon>Bacillati</taxon>
        <taxon>Actinomycetota</taxon>
        <taxon>Actinomycetes</taxon>
        <taxon>Micromonosporales</taxon>
        <taxon>Micromonosporaceae</taxon>
        <taxon>Paractinoplanes</taxon>
    </lineage>
</organism>
<dbReference type="SUPFAM" id="SSF141571">
    <property type="entry name" value="Pentapeptide repeat-like"/>
    <property type="match status" value="1"/>
</dbReference>
<evidence type="ECO:0000313" key="3">
    <source>
        <dbReference type="Proteomes" id="UP000609879"/>
    </source>
</evidence>
<dbReference type="Proteomes" id="UP000609879">
    <property type="component" value="Unassembled WGS sequence"/>
</dbReference>
<evidence type="ECO:0008006" key="4">
    <source>
        <dbReference type="Google" id="ProtNLM"/>
    </source>
</evidence>
<accession>A0ABQ3Y386</accession>
<sequence length="291" mass="31668">MTRAPARRTVAIVVVALIVVAGLGVLALWSVPILLTRHPETSGADRHQAIADARTGCLAFLALVGAAVSAVYAVRTYELSRRGQIADRYTKAVDQLGDESPDKCIGGIYALGRIMRDSGDEREAVVDVLAAFVRRRAMRRPDGRVPWPAAEAAADEIKPPARVQAALKVLARRTGRPGPAPDLRDTDLRGARLEDGSLARATFRRAALYRAHLERTDFTGATFIDADLRGAYLRGATFAGADFRGATVTRGGLSAEQLRVVRNAGQIAWTSEERPPEVRRARWWRLSPDRA</sequence>
<feature type="transmembrane region" description="Helical" evidence="1">
    <location>
        <begin position="12"/>
        <end position="33"/>
    </location>
</feature>
<dbReference type="InterPro" id="IPR001646">
    <property type="entry name" value="5peptide_repeat"/>
</dbReference>
<gene>
    <name evidence="2" type="ORF">Ade02nite_30990</name>
</gene>
<comment type="caution">
    <text evidence="2">The sequence shown here is derived from an EMBL/GenBank/DDBJ whole genome shotgun (WGS) entry which is preliminary data.</text>
</comment>
<dbReference type="InterPro" id="IPR051082">
    <property type="entry name" value="Pentapeptide-BTB/POZ_domain"/>
</dbReference>
<dbReference type="Pfam" id="PF00805">
    <property type="entry name" value="Pentapeptide"/>
    <property type="match status" value="1"/>
</dbReference>
<evidence type="ECO:0000256" key="1">
    <source>
        <dbReference type="SAM" id="Phobius"/>
    </source>
</evidence>
<dbReference type="PANTHER" id="PTHR14136">
    <property type="entry name" value="BTB_POZ DOMAIN-CONTAINING PROTEIN KCTD9"/>
    <property type="match status" value="1"/>
</dbReference>
<keyword evidence="3" id="KW-1185">Reference proteome</keyword>
<proteinExistence type="predicted"/>
<keyword evidence="1" id="KW-1133">Transmembrane helix</keyword>
<dbReference type="PANTHER" id="PTHR14136:SF17">
    <property type="entry name" value="BTB_POZ DOMAIN-CONTAINING PROTEIN KCTD9"/>
    <property type="match status" value="1"/>
</dbReference>
<reference evidence="2 3" key="1">
    <citation type="submission" date="2021-01" db="EMBL/GenBank/DDBJ databases">
        <title>Whole genome shotgun sequence of Actinoplanes deccanensis NBRC 13994.</title>
        <authorList>
            <person name="Komaki H."/>
            <person name="Tamura T."/>
        </authorList>
    </citation>
    <scope>NUCLEOTIDE SEQUENCE [LARGE SCALE GENOMIC DNA]</scope>
    <source>
        <strain evidence="2 3">NBRC 13994</strain>
    </source>
</reference>
<evidence type="ECO:0000313" key="2">
    <source>
        <dbReference type="EMBL" id="GID74458.1"/>
    </source>
</evidence>
<dbReference type="Gene3D" id="2.160.20.80">
    <property type="entry name" value="E3 ubiquitin-protein ligase SopA"/>
    <property type="match status" value="1"/>
</dbReference>
<protein>
    <recommendedName>
        <fullName evidence="4">Pentapeptide repeat-containing protein</fullName>
    </recommendedName>
</protein>
<dbReference type="EMBL" id="BOMI01000059">
    <property type="protein sequence ID" value="GID74458.1"/>
    <property type="molecule type" value="Genomic_DNA"/>
</dbReference>
<name>A0ABQ3Y386_9ACTN</name>
<keyword evidence="1" id="KW-0472">Membrane</keyword>
<feature type="transmembrane region" description="Helical" evidence="1">
    <location>
        <begin position="53"/>
        <end position="74"/>
    </location>
</feature>